<evidence type="ECO:0000256" key="6">
    <source>
        <dbReference type="ARBA" id="ARBA00022842"/>
    </source>
</evidence>
<comment type="cofactor">
    <cofactor evidence="1">
        <name>Mg(2+)</name>
        <dbReference type="ChEBI" id="CHEBI:18420"/>
    </cofactor>
</comment>
<accession>A0A2H0WY69</accession>
<evidence type="ECO:0000256" key="1">
    <source>
        <dbReference type="ARBA" id="ARBA00001946"/>
    </source>
</evidence>
<keyword evidence="6" id="KW-0460">Magnesium</keyword>
<dbReference type="Gene3D" id="3.40.50.1010">
    <property type="entry name" value="5'-nuclease"/>
    <property type="match status" value="1"/>
</dbReference>
<gene>
    <name evidence="9" type="ORF">COT54_03860</name>
</gene>
<sequence length="129" mass="14409">MVILFDTNIIIDHLRLKGKNSVQYNLINNHLDDSFSISTITIQELFAGASTLHKSPLSLLNQTLSELDILTYTQEVAELAGKIMRDYHPTFADAALAATAIHYGASLATLNTKDFWEIPHLNLLKLPIF</sequence>
<evidence type="ECO:0000259" key="8">
    <source>
        <dbReference type="Pfam" id="PF01850"/>
    </source>
</evidence>
<dbReference type="InterPro" id="IPR050556">
    <property type="entry name" value="Type_II_TA_system_RNase"/>
</dbReference>
<comment type="similarity">
    <text evidence="7">Belongs to the PINc/VapC protein family.</text>
</comment>
<dbReference type="GO" id="GO:0016787">
    <property type="term" value="F:hydrolase activity"/>
    <property type="evidence" value="ECO:0007669"/>
    <property type="project" value="UniProtKB-KW"/>
</dbReference>
<keyword evidence="4" id="KW-0479">Metal-binding</keyword>
<keyword evidence="3" id="KW-0540">Nuclease</keyword>
<dbReference type="PANTHER" id="PTHR33653:SF1">
    <property type="entry name" value="RIBONUCLEASE VAPC2"/>
    <property type="match status" value="1"/>
</dbReference>
<evidence type="ECO:0000313" key="9">
    <source>
        <dbReference type="EMBL" id="PIS17592.1"/>
    </source>
</evidence>
<protein>
    <recommendedName>
        <fullName evidence="8">PIN domain-containing protein</fullName>
    </recommendedName>
</protein>
<dbReference type="Pfam" id="PF01850">
    <property type="entry name" value="PIN"/>
    <property type="match status" value="1"/>
</dbReference>
<dbReference type="InterPro" id="IPR029060">
    <property type="entry name" value="PIN-like_dom_sf"/>
</dbReference>
<keyword evidence="2" id="KW-1277">Toxin-antitoxin system</keyword>
<keyword evidence="5" id="KW-0378">Hydrolase</keyword>
<feature type="domain" description="PIN" evidence="8">
    <location>
        <begin position="3"/>
        <end position="113"/>
    </location>
</feature>
<dbReference type="SUPFAM" id="SSF88723">
    <property type="entry name" value="PIN domain-like"/>
    <property type="match status" value="1"/>
</dbReference>
<name>A0A2H0WY69_9BACT</name>
<evidence type="ECO:0000256" key="4">
    <source>
        <dbReference type="ARBA" id="ARBA00022723"/>
    </source>
</evidence>
<comment type="caution">
    <text evidence="9">The sequence shown here is derived from an EMBL/GenBank/DDBJ whole genome shotgun (WGS) entry which is preliminary data.</text>
</comment>
<dbReference type="EMBL" id="PEYY01000141">
    <property type="protein sequence ID" value="PIS17592.1"/>
    <property type="molecule type" value="Genomic_DNA"/>
</dbReference>
<dbReference type="AlphaFoldDB" id="A0A2H0WY69"/>
<evidence type="ECO:0000256" key="2">
    <source>
        <dbReference type="ARBA" id="ARBA00022649"/>
    </source>
</evidence>
<dbReference type="Proteomes" id="UP000229574">
    <property type="component" value="Unassembled WGS sequence"/>
</dbReference>
<dbReference type="GO" id="GO:0046872">
    <property type="term" value="F:metal ion binding"/>
    <property type="evidence" value="ECO:0007669"/>
    <property type="project" value="UniProtKB-KW"/>
</dbReference>
<organism evidence="9 10">
    <name type="scientific">Candidatus Collierbacteria bacterium CG09_land_8_20_14_0_10_46_12</name>
    <dbReference type="NCBI Taxonomy" id="1974533"/>
    <lineage>
        <taxon>Bacteria</taxon>
        <taxon>Candidatus Collieribacteriota</taxon>
    </lineage>
</organism>
<reference evidence="10" key="1">
    <citation type="submission" date="2017-09" db="EMBL/GenBank/DDBJ databases">
        <title>Depth-based differentiation of microbial function through sediment-hosted aquifers and enrichment of novel symbionts in the deep terrestrial subsurface.</title>
        <authorList>
            <person name="Probst A.J."/>
            <person name="Ladd B."/>
            <person name="Jarett J.K."/>
            <person name="Geller-Mcgrath D.E."/>
            <person name="Sieber C.M.K."/>
            <person name="Emerson J.B."/>
            <person name="Anantharaman K."/>
            <person name="Thomas B.C."/>
            <person name="Malmstrom R."/>
            <person name="Stieglmeier M."/>
            <person name="Klingl A."/>
            <person name="Woyke T."/>
            <person name="Ryan C.M."/>
            <person name="Banfield J.F."/>
        </authorList>
    </citation>
    <scope>NUCLEOTIDE SEQUENCE [LARGE SCALE GENOMIC DNA]</scope>
</reference>
<dbReference type="GO" id="GO:0004518">
    <property type="term" value="F:nuclease activity"/>
    <property type="evidence" value="ECO:0007669"/>
    <property type="project" value="UniProtKB-KW"/>
</dbReference>
<dbReference type="InterPro" id="IPR002716">
    <property type="entry name" value="PIN_dom"/>
</dbReference>
<proteinExistence type="inferred from homology"/>
<evidence type="ECO:0000256" key="3">
    <source>
        <dbReference type="ARBA" id="ARBA00022722"/>
    </source>
</evidence>
<evidence type="ECO:0000313" key="10">
    <source>
        <dbReference type="Proteomes" id="UP000229574"/>
    </source>
</evidence>
<evidence type="ECO:0000256" key="5">
    <source>
        <dbReference type="ARBA" id="ARBA00022801"/>
    </source>
</evidence>
<evidence type="ECO:0000256" key="7">
    <source>
        <dbReference type="ARBA" id="ARBA00038093"/>
    </source>
</evidence>
<dbReference type="PANTHER" id="PTHR33653">
    <property type="entry name" value="RIBONUCLEASE VAPC2"/>
    <property type="match status" value="1"/>
</dbReference>